<reference evidence="1 3" key="1">
    <citation type="submission" date="2019-09" db="EMBL/GenBank/DDBJ databases">
        <title>Comparative analysis of L. crispatus genomes revealed niche specific adaptation to different host and body sites.</title>
        <authorList>
            <person name="Pan M."/>
            <person name="Hidalgo-Cantabrana C."/>
            <person name="Barrangou R."/>
        </authorList>
    </citation>
    <scope>NUCLEOTIDE SEQUENCE [LARGE SCALE GENOMIC DNA]</scope>
    <source>
        <strain evidence="1 3">NCK973</strain>
    </source>
</reference>
<keyword evidence="2" id="KW-0614">Plasmid</keyword>
<dbReference type="RefSeq" id="WP_065989210.1">
    <property type="nucleotide sequence ID" value="NZ_CP047143.1"/>
</dbReference>
<gene>
    <name evidence="1" type="ORF">F1C02_07985</name>
    <name evidence="2" type="ORF">GSR61_10930</name>
</gene>
<dbReference type="Proteomes" id="UP000322051">
    <property type="component" value="Unassembled WGS sequence"/>
</dbReference>
<evidence type="ECO:0000313" key="1">
    <source>
        <dbReference type="EMBL" id="KAA8797190.1"/>
    </source>
</evidence>
<dbReference type="EMBL" id="CP047143">
    <property type="protein sequence ID" value="QHQ69093.1"/>
    <property type="molecule type" value="Genomic_DNA"/>
</dbReference>
<name>A0AAN5W6N2_9LACO</name>
<proteinExistence type="predicted"/>
<dbReference type="Proteomes" id="UP000464915">
    <property type="component" value="Plasmid unnamed"/>
</dbReference>
<dbReference type="AlphaFoldDB" id="A0AAN5W6N2"/>
<sequence>MTKKYVLLGRNDVELIKQSAIEIMNLLSNTEALMLLSNIGLVLQQKVRHGSMFRMELITSDVKIEVENKGFTLEYNANNQRLISVFIFILKLMSKWEKRPDTFAFREPDGTDDLDKFSDFISEFEV</sequence>
<dbReference type="EMBL" id="VUAO01000020">
    <property type="protein sequence ID" value="KAA8797190.1"/>
    <property type="molecule type" value="Genomic_DNA"/>
</dbReference>
<evidence type="ECO:0000313" key="2">
    <source>
        <dbReference type="EMBL" id="QHQ69093.1"/>
    </source>
</evidence>
<protein>
    <submittedName>
        <fullName evidence="1">Uncharacterized protein</fullName>
    </submittedName>
</protein>
<organism evidence="1 3">
    <name type="scientific">Lactobacillus crispatus</name>
    <dbReference type="NCBI Taxonomy" id="47770"/>
    <lineage>
        <taxon>Bacteria</taxon>
        <taxon>Bacillati</taxon>
        <taxon>Bacillota</taxon>
        <taxon>Bacilli</taxon>
        <taxon>Lactobacillales</taxon>
        <taxon>Lactobacillaceae</taxon>
        <taxon>Lactobacillus</taxon>
    </lineage>
</organism>
<reference evidence="2 4" key="2">
    <citation type="submission" date="2019-12" db="EMBL/GenBank/DDBJ databases">
        <title>Complete Genome Sequences of Lactobacillus strains, C25 and P38, Isolated from Chicken Cecum.</title>
        <authorList>
            <person name="Hassan H.M."/>
            <person name="Mendoza M."/>
            <person name="Rezvani M."/>
            <person name="Koci M.D."/>
            <person name="Dickey A.N."/>
            <person name="Scholl E.H."/>
        </authorList>
    </citation>
    <scope>NUCLEOTIDE SEQUENCE [LARGE SCALE GENOMIC DNA]</scope>
    <source>
        <strain evidence="2 4">C25</strain>
        <plasmid evidence="2 4">unnamed</plasmid>
    </source>
</reference>
<evidence type="ECO:0000313" key="3">
    <source>
        <dbReference type="Proteomes" id="UP000322051"/>
    </source>
</evidence>
<accession>A0AAN5W6N2</accession>
<geneLocation type="plasmid" evidence="2 4">
    <name>unnamed</name>
</geneLocation>
<evidence type="ECO:0000313" key="4">
    <source>
        <dbReference type="Proteomes" id="UP000464915"/>
    </source>
</evidence>